<dbReference type="PROSITE" id="PS50294">
    <property type="entry name" value="WD_REPEATS_REGION"/>
    <property type="match status" value="1"/>
</dbReference>
<feature type="repeat" description="WD" evidence="3">
    <location>
        <begin position="377"/>
        <end position="410"/>
    </location>
</feature>
<dbReference type="GO" id="GO:1990757">
    <property type="term" value="F:ubiquitin ligase activator activity"/>
    <property type="evidence" value="ECO:0007669"/>
    <property type="project" value="TreeGrafter"/>
</dbReference>
<evidence type="ECO:0000256" key="2">
    <source>
        <dbReference type="ARBA" id="ARBA00022737"/>
    </source>
</evidence>
<dbReference type="PANTHER" id="PTHR19918:SF43">
    <property type="entry name" value="CELL DIVISION CYCLE 20.2, COFACTOR OF APC COMPLEX-LIKE ISOFORM X2"/>
    <property type="match status" value="1"/>
</dbReference>
<accession>A0AAQ3MW59</accession>
<dbReference type="SUPFAM" id="SSF50978">
    <property type="entry name" value="WD40 repeat-like"/>
    <property type="match status" value="1"/>
</dbReference>
<dbReference type="Gene3D" id="2.130.10.10">
    <property type="entry name" value="YVTN repeat-like/Quinoprotein amine dehydrogenase"/>
    <property type="match status" value="2"/>
</dbReference>
<dbReference type="Proteomes" id="UP001374535">
    <property type="component" value="Chromosome 9"/>
</dbReference>
<proteinExistence type="predicted"/>
<evidence type="ECO:0000256" key="4">
    <source>
        <dbReference type="SAM" id="MobiDB-lite"/>
    </source>
</evidence>
<dbReference type="InterPro" id="IPR001680">
    <property type="entry name" value="WD40_rpt"/>
</dbReference>
<dbReference type="GO" id="GO:1905786">
    <property type="term" value="P:positive regulation of anaphase-promoting complex-dependent catabolic process"/>
    <property type="evidence" value="ECO:0007669"/>
    <property type="project" value="TreeGrafter"/>
</dbReference>
<evidence type="ECO:0000256" key="3">
    <source>
        <dbReference type="PROSITE-ProRule" id="PRU00221"/>
    </source>
</evidence>
<name>A0AAQ3MW59_VIGMU</name>
<dbReference type="PANTHER" id="PTHR19918">
    <property type="entry name" value="CELL DIVISION CYCLE 20 CDC20 FIZZY -RELATED"/>
    <property type="match status" value="1"/>
</dbReference>
<sequence length="466" mass="52929">MWNLEHDWYSPKSLLSTPTHYDFPGDRFIPNRSLMDLDQAQRKAILVEVLECVFTFSMVGCVYHYKDAYRQIVEEKLSLDSEGKPFKMLVFRGSPKSSRKSIRYIDEMREEEATSLQNNSNQHHSSRRLPKGESRILDAPNIRNDYYANIMDWGKINILAVALGSNMYLWNSDNSNVTKLFKASGNDFPTSVSWSEDTKYLGIGFKSSKLELWDAESSKPIRILEGHSERIATIAWNGHILTSGSHDKYIINHDAVRARTNVISRVKAHRAEVCGLKWSRGNILASVKALAWCPYDSGVLASGGGTEDRCIKLWNVKHGTCISSIDTKAQARQLSVCGLEWNRHHKEVLSGHGFSTSAHHNQLCLWRYPSMTKVGALERHTSRVLDICQSPDGLTVVSAGADETLRFWNVFGPPISNNYETDLDNLLSLKVSPIRKEKDSRNYTRRIDLNQSRVLLPVPHIFLLHP</sequence>
<gene>
    <name evidence="5" type="ORF">V8G54_030703</name>
</gene>
<dbReference type="AlphaFoldDB" id="A0AAQ3MW59"/>
<keyword evidence="2" id="KW-0677">Repeat</keyword>
<dbReference type="PROSITE" id="PS50082">
    <property type="entry name" value="WD_REPEATS_2"/>
    <property type="match status" value="1"/>
</dbReference>
<dbReference type="InterPro" id="IPR033010">
    <property type="entry name" value="Cdc20/Fizzy"/>
</dbReference>
<keyword evidence="1 3" id="KW-0853">WD repeat</keyword>
<dbReference type="InterPro" id="IPR015943">
    <property type="entry name" value="WD40/YVTN_repeat-like_dom_sf"/>
</dbReference>
<dbReference type="PROSITE" id="PS00678">
    <property type="entry name" value="WD_REPEATS_1"/>
    <property type="match status" value="1"/>
</dbReference>
<organism evidence="5 6">
    <name type="scientific">Vigna mungo</name>
    <name type="common">Black gram</name>
    <name type="synonym">Phaseolus mungo</name>
    <dbReference type="NCBI Taxonomy" id="3915"/>
    <lineage>
        <taxon>Eukaryota</taxon>
        <taxon>Viridiplantae</taxon>
        <taxon>Streptophyta</taxon>
        <taxon>Embryophyta</taxon>
        <taxon>Tracheophyta</taxon>
        <taxon>Spermatophyta</taxon>
        <taxon>Magnoliopsida</taxon>
        <taxon>eudicotyledons</taxon>
        <taxon>Gunneridae</taxon>
        <taxon>Pentapetalae</taxon>
        <taxon>rosids</taxon>
        <taxon>fabids</taxon>
        <taxon>Fabales</taxon>
        <taxon>Fabaceae</taxon>
        <taxon>Papilionoideae</taxon>
        <taxon>50 kb inversion clade</taxon>
        <taxon>NPAAA clade</taxon>
        <taxon>indigoferoid/millettioid clade</taxon>
        <taxon>Phaseoleae</taxon>
        <taxon>Vigna</taxon>
    </lineage>
</organism>
<dbReference type="GO" id="GO:0005680">
    <property type="term" value="C:anaphase-promoting complex"/>
    <property type="evidence" value="ECO:0007669"/>
    <property type="project" value="TreeGrafter"/>
</dbReference>
<dbReference type="InterPro" id="IPR019775">
    <property type="entry name" value="WD40_repeat_CS"/>
</dbReference>
<feature type="region of interest" description="Disordered" evidence="4">
    <location>
        <begin position="112"/>
        <end position="132"/>
    </location>
</feature>
<dbReference type="GO" id="GO:0010997">
    <property type="term" value="F:anaphase-promoting complex binding"/>
    <property type="evidence" value="ECO:0007669"/>
    <property type="project" value="InterPro"/>
</dbReference>
<protein>
    <submittedName>
        <fullName evidence="5">Uncharacterized protein</fullName>
    </submittedName>
</protein>
<dbReference type="Pfam" id="PF00400">
    <property type="entry name" value="WD40"/>
    <property type="match status" value="3"/>
</dbReference>
<dbReference type="SMART" id="SM00320">
    <property type="entry name" value="WD40"/>
    <property type="match status" value="5"/>
</dbReference>
<dbReference type="GO" id="GO:0031145">
    <property type="term" value="P:anaphase-promoting complex-dependent catabolic process"/>
    <property type="evidence" value="ECO:0007669"/>
    <property type="project" value="TreeGrafter"/>
</dbReference>
<evidence type="ECO:0000313" key="5">
    <source>
        <dbReference type="EMBL" id="WVY98552.1"/>
    </source>
</evidence>
<keyword evidence="6" id="KW-1185">Reference proteome</keyword>
<evidence type="ECO:0000313" key="6">
    <source>
        <dbReference type="Proteomes" id="UP001374535"/>
    </source>
</evidence>
<reference evidence="5 6" key="1">
    <citation type="journal article" date="2023" name="Life. Sci Alliance">
        <title>Evolutionary insights into 3D genome organization and epigenetic landscape of Vigna mungo.</title>
        <authorList>
            <person name="Junaid A."/>
            <person name="Singh B."/>
            <person name="Bhatia S."/>
        </authorList>
    </citation>
    <scope>NUCLEOTIDE SEQUENCE [LARGE SCALE GENOMIC DNA]</scope>
    <source>
        <strain evidence="5">Urdbean</strain>
    </source>
</reference>
<dbReference type="EMBL" id="CP144692">
    <property type="protein sequence ID" value="WVY98552.1"/>
    <property type="molecule type" value="Genomic_DNA"/>
</dbReference>
<dbReference type="InterPro" id="IPR036322">
    <property type="entry name" value="WD40_repeat_dom_sf"/>
</dbReference>
<evidence type="ECO:0000256" key="1">
    <source>
        <dbReference type="ARBA" id="ARBA00022574"/>
    </source>
</evidence>